<reference evidence="2" key="1">
    <citation type="submission" date="2020-06" db="EMBL/GenBank/DDBJ databases">
        <title>WGS assembly of Ceratodon purpureus strain R40.</title>
        <authorList>
            <person name="Carey S.B."/>
            <person name="Jenkins J."/>
            <person name="Shu S."/>
            <person name="Lovell J.T."/>
            <person name="Sreedasyam A."/>
            <person name="Maumus F."/>
            <person name="Tiley G.P."/>
            <person name="Fernandez-Pozo N."/>
            <person name="Barry K."/>
            <person name="Chen C."/>
            <person name="Wang M."/>
            <person name="Lipzen A."/>
            <person name="Daum C."/>
            <person name="Saski C.A."/>
            <person name="Payton A.C."/>
            <person name="Mcbreen J.C."/>
            <person name="Conrad R.E."/>
            <person name="Kollar L.M."/>
            <person name="Olsson S."/>
            <person name="Huttunen S."/>
            <person name="Landis J.B."/>
            <person name="Wickett N.J."/>
            <person name="Johnson M.G."/>
            <person name="Rensing S.A."/>
            <person name="Grimwood J."/>
            <person name="Schmutz J."/>
            <person name="Mcdaniel S.F."/>
        </authorList>
    </citation>
    <scope>NUCLEOTIDE SEQUENCE</scope>
    <source>
        <strain evidence="2">R40</strain>
    </source>
</reference>
<organism evidence="2 3">
    <name type="scientific">Ceratodon purpureus</name>
    <name type="common">Fire moss</name>
    <name type="synonym">Dicranum purpureum</name>
    <dbReference type="NCBI Taxonomy" id="3225"/>
    <lineage>
        <taxon>Eukaryota</taxon>
        <taxon>Viridiplantae</taxon>
        <taxon>Streptophyta</taxon>
        <taxon>Embryophyta</taxon>
        <taxon>Bryophyta</taxon>
        <taxon>Bryophytina</taxon>
        <taxon>Bryopsida</taxon>
        <taxon>Dicranidae</taxon>
        <taxon>Pseudoditrichales</taxon>
        <taxon>Ditrichaceae</taxon>
        <taxon>Ceratodon</taxon>
    </lineage>
</organism>
<proteinExistence type="predicted"/>
<dbReference type="Proteomes" id="UP000822688">
    <property type="component" value="Chromosome 5"/>
</dbReference>
<feature type="compositionally biased region" description="Basic and acidic residues" evidence="1">
    <location>
        <begin position="53"/>
        <end position="69"/>
    </location>
</feature>
<dbReference type="EMBL" id="CM026425">
    <property type="protein sequence ID" value="KAG0576641.1"/>
    <property type="molecule type" value="Genomic_DNA"/>
</dbReference>
<evidence type="ECO:0000313" key="3">
    <source>
        <dbReference type="Proteomes" id="UP000822688"/>
    </source>
</evidence>
<name>A0A8T0I1D9_CERPU</name>
<protein>
    <submittedName>
        <fullName evidence="2">Uncharacterized protein</fullName>
    </submittedName>
</protein>
<feature type="region of interest" description="Disordered" evidence="1">
    <location>
        <begin position="16"/>
        <end position="77"/>
    </location>
</feature>
<keyword evidence="3" id="KW-1185">Reference proteome</keyword>
<gene>
    <name evidence="2" type="ORF">KC19_5G096000</name>
</gene>
<accession>A0A8T0I1D9</accession>
<comment type="caution">
    <text evidence="2">The sequence shown here is derived from an EMBL/GenBank/DDBJ whole genome shotgun (WGS) entry which is preliminary data.</text>
</comment>
<dbReference type="AlphaFoldDB" id="A0A8T0I1D9"/>
<evidence type="ECO:0000313" key="2">
    <source>
        <dbReference type="EMBL" id="KAG0576641.1"/>
    </source>
</evidence>
<sequence length="105" mass="10942">MLMGLQLALGARTTQVGRGVAVGGGRRRGRSAGRSSQHKSTGTCEGGGSRQGEGGRERDGSDLGDRLAHVEGSSGTRHECERLLGCGEFGSVLCNSSPDEILAWW</sequence>
<evidence type="ECO:0000256" key="1">
    <source>
        <dbReference type="SAM" id="MobiDB-lite"/>
    </source>
</evidence>